<keyword evidence="1" id="KW-1133">Transmembrane helix</keyword>
<keyword evidence="1" id="KW-0812">Transmembrane</keyword>
<dbReference type="InterPro" id="IPR002123">
    <property type="entry name" value="Plipid/glycerol_acylTrfase"/>
</dbReference>
<reference evidence="3 4" key="1">
    <citation type="submission" date="2014-02" db="EMBL/GenBank/DDBJ databases">
        <title>Transposable element dynamics among asymbiotic and ectomycorrhizal Amanita fungi.</title>
        <authorList>
            <consortium name="DOE Joint Genome Institute"/>
            <person name="Hess J."/>
            <person name="Skrede I."/>
            <person name="Wolfe B."/>
            <person name="LaButti K."/>
            <person name="Ohm R.A."/>
            <person name="Grigoriev I.V."/>
            <person name="Pringle A."/>
        </authorList>
    </citation>
    <scope>NUCLEOTIDE SEQUENCE [LARGE SCALE GENOMIC DNA]</scope>
    <source>
        <strain evidence="3 4">SKay4041</strain>
    </source>
</reference>
<proteinExistence type="predicted"/>
<dbReference type="Proteomes" id="UP000242287">
    <property type="component" value="Unassembled WGS sequence"/>
</dbReference>
<feature type="transmembrane region" description="Helical" evidence="1">
    <location>
        <begin position="338"/>
        <end position="357"/>
    </location>
</feature>
<dbReference type="SUPFAM" id="SSF69593">
    <property type="entry name" value="Glycerol-3-phosphate (1)-acyltransferase"/>
    <property type="match status" value="1"/>
</dbReference>
<protein>
    <recommendedName>
        <fullName evidence="2">Phospholipid/glycerol acyltransferase domain-containing protein</fullName>
    </recommendedName>
</protein>
<accession>A0A2A9N7V5</accession>
<sequence>MSVTVATQDRKVLHRLIRYVSGLAAASFFTEIRVIGGENVPQVGSILVAATHHNMIIDPIVLSVAFPHKRILNYWSKASLFINPVLRYILYSSGNIPVDRKSKDRQILFRGTFDALKKGQAVALFPEGTSYTEPKIMQVKDGAAWAALEYLAWLQCNPEKAPLGDVQVIPVSIVYTNKSKYRSAVVMEFGRPITMDAYKEEFFSEAEGSRRSAVKRLTYAIRSALVELSINAPDWDTLYVARMARDMLWEGEKSIDLDDFVVVSQTLVDLFSTPEATPNTKTVRRHLLEYYSLLESSHLTNSVLSSLSLSSSLDPHTPATLPSRLVTLFILIRDTVSAMSRLPFFLLPLLLHVPVYFMGRIGASLAEDEEETQAQNKVAFGLLSLLMIYPTIFLFLWALLYYTPLGALLAAFVVYLFATYHNKMIDGEYAKQCAAAWRVLVGVWVPKKWDLSLAALSPYMVPRTPPENPWIERSKPAADSKVAKDILGTTSLVLDKTSTASATQKPPSRRIIRHVLRARIKAKKELTSFFDHLQKTENGKRVGASEHLARLYGGVYDASGTESKVEGWRYADEVICFLKKKGAQIPSGQVIYNGWEVMSCSEGYATTDEQDVEDHQSR</sequence>
<dbReference type="PANTHER" id="PTHR31605">
    <property type="entry name" value="GLYCEROL-3-PHOSPHATE O-ACYLTRANSFERASE 1"/>
    <property type="match status" value="1"/>
</dbReference>
<dbReference type="GO" id="GO:0008654">
    <property type="term" value="P:phospholipid biosynthetic process"/>
    <property type="evidence" value="ECO:0007669"/>
    <property type="project" value="TreeGrafter"/>
</dbReference>
<dbReference type="STRING" id="703135.A0A2A9N7V5"/>
<dbReference type="Pfam" id="PF01553">
    <property type="entry name" value="Acyltransferase"/>
    <property type="match status" value="1"/>
</dbReference>
<dbReference type="GO" id="GO:0016287">
    <property type="term" value="F:glycerone-phosphate O-acyltransferase activity"/>
    <property type="evidence" value="ECO:0007669"/>
    <property type="project" value="TreeGrafter"/>
</dbReference>
<name>A0A2A9N7V5_9AGAR</name>
<dbReference type="AlphaFoldDB" id="A0A2A9N7V5"/>
<gene>
    <name evidence="3" type="ORF">AMATHDRAFT_164245</name>
</gene>
<dbReference type="PANTHER" id="PTHR31605:SF0">
    <property type="entry name" value="GLYCEROL-3-PHOSPHATE O-ACYLTRANSFERASE 1"/>
    <property type="match status" value="1"/>
</dbReference>
<feature type="domain" description="Phospholipid/glycerol acyltransferase" evidence="2">
    <location>
        <begin position="46"/>
        <end position="176"/>
    </location>
</feature>
<dbReference type="GO" id="GO:0004366">
    <property type="term" value="F:glycerol-3-phosphate O-acyltransferase activity"/>
    <property type="evidence" value="ECO:0007669"/>
    <property type="project" value="TreeGrafter"/>
</dbReference>
<dbReference type="InterPro" id="IPR052744">
    <property type="entry name" value="GPAT/DAPAT"/>
</dbReference>
<dbReference type="CDD" id="cd07992">
    <property type="entry name" value="LPLAT_AAK14816-like"/>
    <property type="match status" value="1"/>
</dbReference>
<evidence type="ECO:0000256" key="1">
    <source>
        <dbReference type="SAM" id="Phobius"/>
    </source>
</evidence>
<feature type="transmembrane region" description="Helical" evidence="1">
    <location>
        <begin position="405"/>
        <end position="422"/>
    </location>
</feature>
<organism evidence="3 4">
    <name type="scientific">Amanita thiersii Skay4041</name>
    <dbReference type="NCBI Taxonomy" id="703135"/>
    <lineage>
        <taxon>Eukaryota</taxon>
        <taxon>Fungi</taxon>
        <taxon>Dikarya</taxon>
        <taxon>Basidiomycota</taxon>
        <taxon>Agaricomycotina</taxon>
        <taxon>Agaricomycetes</taxon>
        <taxon>Agaricomycetidae</taxon>
        <taxon>Agaricales</taxon>
        <taxon>Pluteineae</taxon>
        <taxon>Amanitaceae</taxon>
        <taxon>Amanita</taxon>
    </lineage>
</organism>
<evidence type="ECO:0000259" key="2">
    <source>
        <dbReference type="SMART" id="SM00563"/>
    </source>
</evidence>
<keyword evidence="4" id="KW-1185">Reference proteome</keyword>
<keyword evidence="1" id="KW-0472">Membrane</keyword>
<evidence type="ECO:0000313" key="3">
    <source>
        <dbReference type="EMBL" id="PFH44974.1"/>
    </source>
</evidence>
<dbReference type="EMBL" id="KZ302655">
    <property type="protein sequence ID" value="PFH44974.1"/>
    <property type="molecule type" value="Genomic_DNA"/>
</dbReference>
<dbReference type="OrthoDB" id="1044435at2759"/>
<feature type="transmembrane region" description="Helical" evidence="1">
    <location>
        <begin position="378"/>
        <end position="399"/>
    </location>
</feature>
<evidence type="ECO:0000313" key="4">
    <source>
        <dbReference type="Proteomes" id="UP000242287"/>
    </source>
</evidence>
<dbReference type="SMART" id="SM00563">
    <property type="entry name" value="PlsC"/>
    <property type="match status" value="1"/>
</dbReference>